<evidence type="ECO:0000256" key="9">
    <source>
        <dbReference type="ARBA" id="ARBA00023069"/>
    </source>
</evidence>
<feature type="domain" description="Dynein heavy chain coiled coil stalk" evidence="14">
    <location>
        <begin position="270"/>
        <end position="615"/>
    </location>
</feature>
<proteinExistence type="inferred from homology"/>
<feature type="non-terminal residue" evidence="18">
    <location>
        <position position="745"/>
    </location>
</feature>
<dbReference type="InterPro" id="IPR026983">
    <property type="entry name" value="DHC"/>
</dbReference>
<dbReference type="Gene3D" id="1.20.920.20">
    <property type="match status" value="1"/>
</dbReference>
<keyword evidence="3" id="KW-0963">Cytoplasm</keyword>
<keyword evidence="17" id="KW-1185">Reference proteome</keyword>
<evidence type="ECO:0000256" key="2">
    <source>
        <dbReference type="ARBA" id="ARBA00008887"/>
    </source>
</evidence>
<evidence type="ECO:0000256" key="11">
    <source>
        <dbReference type="ARBA" id="ARBA00023212"/>
    </source>
</evidence>
<keyword evidence="12" id="KW-0966">Cell projection</keyword>
<dbReference type="GO" id="GO:0051959">
    <property type="term" value="F:dynein light intermediate chain binding"/>
    <property type="evidence" value="ECO:0007669"/>
    <property type="project" value="InterPro"/>
</dbReference>
<evidence type="ECO:0000256" key="13">
    <source>
        <dbReference type="SAM" id="Coils"/>
    </source>
</evidence>
<protein>
    <submittedName>
        <fullName evidence="18">Dynein heavy chain 5, axonemal-like</fullName>
    </submittedName>
</protein>
<dbReference type="Pfam" id="PF12781">
    <property type="entry name" value="AAA_9"/>
    <property type="match status" value="1"/>
</dbReference>
<dbReference type="GeneID" id="104953550"/>
<evidence type="ECO:0000313" key="18">
    <source>
        <dbReference type="RefSeq" id="XP_010778798.1"/>
    </source>
</evidence>
<evidence type="ECO:0000313" key="17">
    <source>
        <dbReference type="Proteomes" id="UP000504611"/>
    </source>
</evidence>
<dbReference type="Pfam" id="PF12780">
    <property type="entry name" value="AAA_8"/>
    <property type="match status" value="1"/>
</dbReference>
<dbReference type="InterPro" id="IPR024743">
    <property type="entry name" value="Dynein_HC_stalk"/>
</dbReference>
<evidence type="ECO:0000259" key="15">
    <source>
        <dbReference type="Pfam" id="PF12780"/>
    </source>
</evidence>
<evidence type="ECO:0000256" key="12">
    <source>
        <dbReference type="ARBA" id="ARBA00023273"/>
    </source>
</evidence>
<accession>A0A6I9NVC5</accession>
<dbReference type="InterPro" id="IPR027417">
    <property type="entry name" value="P-loop_NTPase"/>
</dbReference>
<keyword evidence="9" id="KW-0969">Cilium</keyword>
<dbReference type="Pfam" id="PF12777">
    <property type="entry name" value="MT"/>
    <property type="match status" value="1"/>
</dbReference>
<dbReference type="GO" id="GO:0005874">
    <property type="term" value="C:microtubule"/>
    <property type="evidence" value="ECO:0007669"/>
    <property type="project" value="UniProtKB-KW"/>
</dbReference>
<organism evidence="17 18">
    <name type="scientific">Notothenia coriiceps</name>
    <name type="common">black rockcod</name>
    <dbReference type="NCBI Taxonomy" id="8208"/>
    <lineage>
        <taxon>Eukaryota</taxon>
        <taxon>Metazoa</taxon>
        <taxon>Chordata</taxon>
        <taxon>Craniata</taxon>
        <taxon>Vertebrata</taxon>
        <taxon>Euteleostomi</taxon>
        <taxon>Actinopterygii</taxon>
        <taxon>Neopterygii</taxon>
        <taxon>Teleostei</taxon>
        <taxon>Neoteleostei</taxon>
        <taxon>Acanthomorphata</taxon>
        <taxon>Eupercaria</taxon>
        <taxon>Perciformes</taxon>
        <taxon>Notothenioidei</taxon>
        <taxon>Nototheniidae</taxon>
        <taxon>Notothenia</taxon>
    </lineage>
</organism>
<keyword evidence="10" id="KW-0505">Motor protein</keyword>
<keyword evidence="11" id="KW-0206">Cytoskeleton</keyword>
<comment type="subcellular location">
    <subcellularLocation>
        <location evidence="1">Cytoplasm</location>
        <location evidence="1">Cytoskeleton</location>
        <location evidence="1">Cilium axoneme</location>
    </subcellularLocation>
</comment>
<feature type="domain" description="Dynein heavy chain ATP-binding dynein motor region" evidence="16">
    <location>
        <begin position="644"/>
        <end position="741"/>
    </location>
</feature>
<dbReference type="OrthoDB" id="424310at2759"/>
<sequence length="745" mass="84079">DAMTHLMRISRVLRTPQGNALLVGVGGSGKQSLTRLASFIAGYQTFQITLTRSYSSSNLLEDLKTLYRIAGQRGRGVTFLFTDNDIKDEAFLEYMNNVLASGEVSNLFARDELDDISQDLIPVMKRQHPRRPPTSENLYDFFLSRVRSNLHVVLCFSPVGEKFRNRALKFPGLISGCTVDWFQRWPRDALVAVSHHFLSQYHDLRCSEDVKRSIVVTMGIFQDLVAEKCAEYFERFRRQTFVTPKSYLSFISSYKVIYAHKMADVGTLAERMKTGLCKLMEAEQAVSLLSEELQLKEQELAVASERAEEVLQEVMAKAQAAEKVKQQVQKVKDKAQLIVDEIEADKASAETKLEAAKPALQAAEDALQTIKPADIATVRKLQKPPHLIMRIMDAVLLLFQRKIDTVSADPERPCPKPSWAEAMKLMQNSSFLSMLLNFSKDSITEEVVELLAPYLDMDDYNLESAKRICGNVAGLCSWTQAMADFFSINKEVLPLKTNLALQEARLVVAQTEFTNAQDQLDAKQRELDSVKALYDAAMKEKQDLEEDAQACRRKMSNATALIEGLGGEKVRWTESSAGFQTQITHLVGDVLLSAGFLSYAGPFNQEYRSLLLELWKREMEERLIPFSPDLNVIGLLVDNTTVSEWSLQGLPSDDLSIQNGIVVTKASRYPLLIDPQGQGKTWIQNRERDQKLQMTSLNHKYFRSHLEDSLSLGRPLLLEDVGEELDPVLDNILDKNYIKSGSTYK</sequence>
<feature type="non-terminal residue" evidence="18">
    <location>
        <position position="1"/>
    </location>
</feature>
<keyword evidence="6" id="KW-0067">ATP-binding</keyword>
<dbReference type="FunFam" id="1.20.920.20:FF:000004">
    <property type="entry name" value="Dynein axonemal heavy chain 5"/>
    <property type="match status" value="1"/>
</dbReference>
<dbReference type="RefSeq" id="XP_010778798.1">
    <property type="nucleotide sequence ID" value="XM_010780496.1"/>
</dbReference>
<dbReference type="GO" id="GO:0005524">
    <property type="term" value="F:ATP binding"/>
    <property type="evidence" value="ECO:0007669"/>
    <property type="project" value="UniProtKB-KW"/>
</dbReference>
<dbReference type="FunFam" id="3.40.50.300:FF:002141">
    <property type="entry name" value="Dynein heavy chain"/>
    <property type="match status" value="1"/>
</dbReference>
<dbReference type="PANTHER" id="PTHR46532:SF13">
    <property type="entry name" value="CYTOPLASMIC DYNEIN 1 HEAVY CHAIN 1"/>
    <property type="match status" value="1"/>
</dbReference>
<dbReference type="Proteomes" id="UP000504611">
    <property type="component" value="Unplaced"/>
</dbReference>
<dbReference type="GO" id="GO:0007018">
    <property type="term" value="P:microtubule-based movement"/>
    <property type="evidence" value="ECO:0007669"/>
    <property type="project" value="InterPro"/>
</dbReference>
<evidence type="ECO:0000256" key="5">
    <source>
        <dbReference type="ARBA" id="ARBA00022741"/>
    </source>
</evidence>
<dbReference type="PANTHER" id="PTHR46532">
    <property type="entry name" value="MALE FERTILITY FACTOR KL5"/>
    <property type="match status" value="1"/>
</dbReference>
<evidence type="ECO:0000256" key="3">
    <source>
        <dbReference type="ARBA" id="ARBA00022490"/>
    </source>
</evidence>
<dbReference type="InterPro" id="IPR035706">
    <property type="entry name" value="AAA_9"/>
</dbReference>
<evidence type="ECO:0000256" key="7">
    <source>
        <dbReference type="ARBA" id="ARBA00023017"/>
    </source>
</evidence>
<dbReference type="Gene3D" id="3.40.50.300">
    <property type="entry name" value="P-loop containing nucleotide triphosphate hydrolases"/>
    <property type="match status" value="2"/>
</dbReference>
<feature type="coiled-coil region" evidence="13">
    <location>
        <begin position="506"/>
        <end position="561"/>
    </location>
</feature>
<keyword evidence="5" id="KW-0547">Nucleotide-binding</keyword>
<dbReference type="AlphaFoldDB" id="A0A6I9NVC5"/>
<evidence type="ECO:0000259" key="16">
    <source>
        <dbReference type="Pfam" id="PF12781"/>
    </source>
</evidence>
<evidence type="ECO:0000256" key="1">
    <source>
        <dbReference type="ARBA" id="ARBA00004430"/>
    </source>
</evidence>
<gene>
    <name evidence="18" type="primary">LOC104953550</name>
</gene>
<dbReference type="KEGG" id="ncc:104953550"/>
<evidence type="ECO:0000256" key="4">
    <source>
        <dbReference type="ARBA" id="ARBA00022701"/>
    </source>
</evidence>
<dbReference type="GO" id="GO:0045505">
    <property type="term" value="F:dynein intermediate chain binding"/>
    <property type="evidence" value="ECO:0007669"/>
    <property type="project" value="InterPro"/>
</dbReference>
<keyword evidence="4" id="KW-0493">Microtubule</keyword>
<feature type="coiled-coil region" evidence="13">
    <location>
        <begin position="279"/>
        <end position="352"/>
    </location>
</feature>
<feature type="domain" description="Dynein heavy chain AAA module D4" evidence="15">
    <location>
        <begin position="1"/>
        <end position="256"/>
    </location>
</feature>
<evidence type="ECO:0000256" key="10">
    <source>
        <dbReference type="ARBA" id="ARBA00023175"/>
    </source>
</evidence>
<evidence type="ECO:0000256" key="6">
    <source>
        <dbReference type="ARBA" id="ARBA00022840"/>
    </source>
</evidence>
<dbReference type="InterPro" id="IPR024317">
    <property type="entry name" value="Dynein_heavy_chain_D4_dom"/>
</dbReference>
<keyword evidence="8 13" id="KW-0175">Coiled coil</keyword>
<evidence type="ECO:0000256" key="8">
    <source>
        <dbReference type="ARBA" id="ARBA00023054"/>
    </source>
</evidence>
<keyword evidence="7" id="KW-0243">Dynein</keyword>
<name>A0A6I9NVC5_9TELE</name>
<comment type="similarity">
    <text evidence="2">Belongs to the dynein heavy chain family.</text>
</comment>
<dbReference type="GO" id="GO:0005858">
    <property type="term" value="C:axonemal dynein complex"/>
    <property type="evidence" value="ECO:0007669"/>
    <property type="project" value="TreeGrafter"/>
</dbReference>
<reference evidence="18" key="1">
    <citation type="submission" date="2025-08" db="UniProtKB">
        <authorList>
            <consortium name="RefSeq"/>
        </authorList>
    </citation>
    <scope>IDENTIFICATION</scope>
    <source>
        <tissue evidence="18">Muscle</tissue>
    </source>
</reference>
<dbReference type="SUPFAM" id="SSF52540">
    <property type="entry name" value="P-loop containing nucleoside triphosphate hydrolases"/>
    <property type="match status" value="1"/>
</dbReference>
<evidence type="ECO:0000259" key="14">
    <source>
        <dbReference type="Pfam" id="PF12777"/>
    </source>
</evidence>